<evidence type="ECO:0000259" key="4">
    <source>
        <dbReference type="Pfam" id="PF08245"/>
    </source>
</evidence>
<protein>
    <submittedName>
        <fullName evidence="5">UDP-N-acetylmuramoylalanyl-D-glutamate--2,6-diaminopimelate ligase</fullName>
        <ecNumber evidence="5">6.3.2.13</ecNumber>
    </submittedName>
</protein>
<dbReference type="Pfam" id="PF01225">
    <property type="entry name" value="Mur_ligase"/>
    <property type="match status" value="1"/>
</dbReference>
<dbReference type="Pfam" id="PF02875">
    <property type="entry name" value="Mur_ligase_C"/>
    <property type="match status" value="1"/>
</dbReference>
<accession>A0A3B0TWR4</accession>
<dbReference type="EC" id="6.3.2.13" evidence="5"/>
<dbReference type="GO" id="GO:0051301">
    <property type="term" value="P:cell division"/>
    <property type="evidence" value="ECO:0007669"/>
    <property type="project" value="InterPro"/>
</dbReference>
<evidence type="ECO:0000256" key="1">
    <source>
        <dbReference type="ARBA" id="ARBA00005898"/>
    </source>
</evidence>
<dbReference type="Gene3D" id="3.40.1190.10">
    <property type="entry name" value="Mur-like, catalytic domain"/>
    <property type="match status" value="1"/>
</dbReference>
<dbReference type="HAMAP" id="MF_00208">
    <property type="entry name" value="MurE"/>
    <property type="match status" value="1"/>
</dbReference>
<reference evidence="5" key="1">
    <citation type="submission" date="2018-06" db="EMBL/GenBank/DDBJ databases">
        <authorList>
            <person name="Zhirakovskaya E."/>
        </authorList>
    </citation>
    <scope>NUCLEOTIDE SEQUENCE</scope>
</reference>
<dbReference type="NCBIfam" id="TIGR01085">
    <property type="entry name" value="murE"/>
    <property type="match status" value="1"/>
</dbReference>
<feature type="domain" description="Mur ligase N-terminal catalytic" evidence="2">
    <location>
        <begin position="23"/>
        <end position="97"/>
    </location>
</feature>
<comment type="similarity">
    <text evidence="1">Belongs to the MurCDEF family. MurE subfamily.</text>
</comment>
<gene>
    <name evidence="5" type="ORF">MNBD_ALPHA12-2317</name>
</gene>
<dbReference type="EMBL" id="UOEO01000094">
    <property type="protein sequence ID" value="VAW18832.1"/>
    <property type="molecule type" value="Genomic_DNA"/>
</dbReference>
<dbReference type="SUPFAM" id="SSF53244">
    <property type="entry name" value="MurD-like peptide ligases, peptide-binding domain"/>
    <property type="match status" value="1"/>
</dbReference>
<proteinExistence type="inferred from homology"/>
<organism evidence="5">
    <name type="scientific">hydrothermal vent metagenome</name>
    <dbReference type="NCBI Taxonomy" id="652676"/>
    <lineage>
        <taxon>unclassified sequences</taxon>
        <taxon>metagenomes</taxon>
        <taxon>ecological metagenomes</taxon>
    </lineage>
</organism>
<dbReference type="InterPro" id="IPR036615">
    <property type="entry name" value="Mur_ligase_C_dom_sf"/>
</dbReference>
<feature type="domain" description="Mur ligase C-terminal" evidence="3">
    <location>
        <begin position="334"/>
        <end position="457"/>
    </location>
</feature>
<dbReference type="GO" id="GO:0008360">
    <property type="term" value="P:regulation of cell shape"/>
    <property type="evidence" value="ECO:0007669"/>
    <property type="project" value="InterPro"/>
</dbReference>
<dbReference type="GO" id="GO:0008765">
    <property type="term" value="F:UDP-N-acetylmuramoylalanyl-D-glutamate-2,6-diaminopimelate ligase activity"/>
    <property type="evidence" value="ECO:0007669"/>
    <property type="project" value="UniProtKB-EC"/>
</dbReference>
<dbReference type="InterPro" id="IPR005761">
    <property type="entry name" value="UDP-N-AcMur-Glu-dNH2Pim_ligase"/>
</dbReference>
<dbReference type="Gene3D" id="3.40.1390.10">
    <property type="entry name" value="MurE/MurF, N-terminal domain"/>
    <property type="match status" value="1"/>
</dbReference>
<dbReference type="GO" id="GO:0005524">
    <property type="term" value="F:ATP binding"/>
    <property type="evidence" value="ECO:0007669"/>
    <property type="project" value="InterPro"/>
</dbReference>
<keyword evidence="5" id="KW-0436">Ligase</keyword>
<dbReference type="SUPFAM" id="SSF63418">
    <property type="entry name" value="MurE/MurF N-terminal domain"/>
    <property type="match status" value="1"/>
</dbReference>
<dbReference type="PANTHER" id="PTHR23135">
    <property type="entry name" value="MUR LIGASE FAMILY MEMBER"/>
    <property type="match status" value="1"/>
</dbReference>
<dbReference type="SUPFAM" id="SSF53623">
    <property type="entry name" value="MurD-like peptide ligases, catalytic domain"/>
    <property type="match status" value="1"/>
</dbReference>
<dbReference type="InterPro" id="IPR013221">
    <property type="entry name" value="Mur_ligase_cen"/>
</dbReference>
<dbReference type="InterPro" id="IPR035911">
    <property type="entry name" value="MurE/MurF_N"/>
</dbReference>
<dbReference type="NCBIfam" id="NF001126">
    <property type="entry name" value="PRK00139.1-4"/>
    <property type="match status" value="1"/>
</dbReference>
<name>A0A3B0TWR4_9ZZZZ</name>
<dbReference type="GO" id="GO:0005737">
    <property type="term" value="C:cytoplasm"/>
    <property type="evidence" value="ECO:0007669"/>
    <property type="project" value="InterPro"/>
</dbReference>
<evidence type="ECO:0000259" key="3">
    <source>
        <dbReference type="Pfam" id="PF02875"/>
    </source>
</evidence>
<dbReference type="AlphaFoldDB" id="A0A3B0TWR4"/>
<dbReference type="InterPro" id="IPR004101">
    <property type="entry name" value="Mur_ligase_C"/>
</dbReference>
<dbReference type="InterPro" id="IPR036565">
    <property type="entry name" value="Mur-like_cat_sf"/>
</dbReference>
<dbReference type="PANTHER" id="PTHR23135:SF4">
    <property type="entry name" value="UDP-N-ACETYLMURAMOYL-L-ALANYL-D-GLUTAMATE--2,6-DIAMINOPIMELATE LIGASE MURE HOMOLOG, CHLOROPLASTIC"/>
    <property type="match status" value="1"/>
</dbReference>
<evidence type="ECO:0000313" key="5">
    <source>
        <dbReference type="EMBL" id="VAW18832.1"/>
    </source>
</evidence>
<feature type="domain" description="Mur ligase central" evidence="4">
    <location>
        <begin position="109"/>
        <end position="312"/>
    </location>
</feature>
<evidence type="ECO:0000259" key="2">
    <source>
        <dbReference type="Pfam" id="PF01225"/>
    </source>
</evidence>
<sequence>MSHLLSDLLDGVTDTAIEENVRVTGINSDSRAIAFGEVFFALPGSVRHGDEFAAMAVERGARVIVSDRPGVAGAADAGVATIVIDDVRAAYAKAAARVSGPPPEMMMAITGTNGKTSICSFVRQIWQATGIKGASIGTLGIDSGQEIVSGQLTTPDPLSLHRALAKLKADGIEHVIMEASSHGLDQRRLDGIGFKIVGYSNLSRDHLDYHPDMAAYHDAKLHLFRHLMVEGGSAVINADDPEHMPFLFGALERGATPLTVGAEGAYMEIGEIKREGWGQRVAGRLVGEPMNFYLPLAGEFQVSNALMAAAMAISSGVDKDLAIAALEHLEGARGRLERVATRGGAAIFVDYAHTPDALKTALVALRPYAASRLHVVFGAGGDRDKGKRAMMGRLASEIADMVIVTDDNPRTEDAALIRKQIMAGATGAREIGDRSEAIGVAVKGLEKGDILLIAGKGHEDYQIIGTTKQPFSDHDEVAKAVNG</sequence>
<dbReference type="Pfam" id="PF08245">
    <property type="entry name" value="Mur_ligase_M"/>
    <property type="match status" value="1"/>
</dbReference>
<dbReference type="NCBIfam" id="NF001124">
    <property type="entry name" value="PRK00139.1-2"/>
    <property type="match status" value="1"/>
</dbReference>
<dbReference type="InterPro" id="IPR000713">
    <property type="entry name" value="Mur_ligase_N"/>
</dbReference>
<dbReference type="Gene3D" id="3.90.190.20">
    <property type="entry name" value="Mur ligase, C-terminal domain"/>
    <property type="match status" value="1"/>
</dbReference>